<comment type="caution">
    <text evidence="1">The sequence shown here is derived from an EMBL/GenBank/DDBJ whole genome shotgun (WGS) entry which is preliminary data.</text>
</comment>
<protein>
    <submittedName>
        <fullName evidence="1">Uncharacterized protein</fullName>
    </submittedName>
</protein>
<proteinExistence type="predicted"/>
<dbReference type="AlphaFoldDB" id="A0A919J3C0"/>
<keyword evidence="2" id="KW-1185">Reference proteome</keyword>
<evidence type="ECO:0000313" key="2">
    <source>
        <dbReference type="Proteomes" id="UP000598174"/>
    </source>
</evidence>
<organism evidence="1 2">
    <name type="scientific">Paractinoplanes ferrugineus</name>
    <dbReference type="NCBI Taxonomy" id="113564"/>
    <lineage>
        <taxon>Bacteria</taxon>
        <taxon>Bacillati</taxon>
        <taxon>Actinomycetota</taxon>
        <taxon>Actinomycetes</taxon>
        <taxon>Micromonosporales</taxon>
        <taxon>Micromonosporaceae</taxon>
        <taxon>Paractinoplanes</taxon>
    </lineage>
</organism>
<gene>
    <name evidence="1" type="ORF">Afe05nite_44670</name>
</gene>
<accession>A0A919J3C0</accession>
<evidence type="ECO:0000313" key="1">
    <source>
        <dbReference type="EMBL" id="GIE12627.1"/>
    </source>
</evidence>
<dbReference type="Proteomes" id="UP000598174">
    <property type="component" value="Unassembled WGS sequence"/>
</dbReference>
<name>A0A919J3C0_9ACTN</name>
<reference evidence="1" key="1">
    <citation type="submission" date="2021-01" db="EMBL/GenBank/DDBJ databases">
        <title>Whole genome shotgun sequence of Actinoplanes ferrugineus NBRC 15555.</title>
        <authorList>
            <person name="Komaki H."/>
            <person name="Tamura T."/>
        </authorList>
    </citation>
    <scope>NUCLEOTIDE SEQUENCE</scope>
    <source>
        <strain evidence="1">NBRC 15555</strain>
    </source>
</reference>
<sequence>MYHSWWPHLRTWGHAHLSAARRGAISYYVTFASTVPAKADYLRDVPSTDEETALHRPDLPFAVVRRPGITWPATEAECAARWR</sequence>
<dbReference type="EMBL" id="BOMM01000040">
    <property type="protein sequence ID" value="GIE12627.1"/>
    <property type="molecule type" value="Genomic_DNA"/>
</dbReference>